<organism evidence="3 4">
    <name type="scientific">Actinoallomurus vinaceus</name>
    <dbReference type="NCBI Taxonomy" id="1080074"/>
    <lineage>
        <taxon>Bacteria</taxon>
        <taxon>Bacillati</taxon>
        <taxon>Actinomycetota</taxon>
        <taxon>Actinomycetes</taxon>
        <taxon>Streptosporangiales</taxon>
        <taxon>Thermomonosporaceae</taxon>
        <taxon>Actinoallomurus</taxon>
    </lineage>
</organism>
<comment type="caution">
    <text evidence="3">The sequence shown here is derived from an EMBL/GenBank/DDBJ whole genome shotgun (WGS) entry which is preliminary data.</text>
</comment>
<dbReference type="Pfam" id="PF13354">
    <property type="entry name" value="Beta-lactamase2"/>
    <property type="match status" value="1"/>
</dbReference>
<dbReference type="PANTHER" id="PTHR35333:SF3">
    <property type="entry name" value="BETA-LACTAMASE-TYPE TRANSPEPTIDASE FOLD CONTAINING PROTEIN"/>
    <property type="match status" value="1"/>
</dbReference>
<evidence type="ECO:0000313" key="4">
    <source>
        <dbReference type="Proteomes" id="UP001501442"/>
    </source>
</evidence>
<dbReference type="SUPFAM" id="SSF56601">
    <property type="entry name" value="beta-lactamase/transpeptidase-like"/>
    <property type="match status" value="1"/>
</dbReference>
<dbReference type="InterPro" id="IPR000871">
    <property type="entry name" value="Beta-lactam_class-A"/>
</dbReference>
<dbReference type="InterPro" id="IPR045155">
    <property type="entry name" value="Beta-lactam_cat"/>
</dbReference>
<gene>
    <name evidence="3" type="ORF">GCM10023196_018160</name>
</gene>
<evidence type="ECO:0000256" key="1">
    <source>
        <dbReference type="SAM" id="SignalP"/>
    </source>
</evidence>
<sequence>MRTQRTIAAVTSALTAVCAVTASPLPAGAAAPVCSSDHSPALAARLSADIPAALRGRRGPVAVGVFDRPTHTRCALAATAHFQSASVVKVTILAALLRRAEEAHRGLTAQEQRLAESMITRSDNAAATALWDEVGQAGIRHFLALAGMADTRIDASGYWGKTQITAGDELILLKLLTFSGTTALTAASRSYVLRLMAAVVPGQRWGTPAGAPAGVNVHVKNGWVDRSDGAGWRVNSLGTFDGHGKDYQIVVLTQGNPTEAYGHETIEGVARVIHRDLNS</sequence>
<dbReference type="GO" id="GO:0016787">
    <property type="term" value="F:hydrolase activity"/>
    <property type="evidence" value="ECO:0007669"/>
    <property type="project" value="UniProtKB-KW"/>
</dbReference>
<feature type="signal peptide" evidence="1">
    <location>
        <begin position="1"/>
        <end position="29"/>
    </location>
</feature>
<dbReference type="RefSeq" id="WP_345430199.1">
    <property type="nucleotide sequence ID" value="NZ_BAABHK010000002.1"/>
</dbReference>
<feature type="chain" id="PRO_5045987340" evidence="1">
    <location>
        <begin position="30"/>
        <end position="279"/>
    </location>
</feature>
<protein>
    <submittedName>
        <fullName evidence="3">Serine hydrolase</fullName>
    </submittedName>
</protein>
<name>A0ABP8U456_9ACTN</name>
<dbReference type="InterPro" id="IPR012338">
    <property type="entry name" value="Beta-lactam/transpept-like"/>
</dbReference>
<accession>A0ABP8U456</accession>
<dbReference type="EMBL" id="BAABHK010000002">
    <property type="protein sequence ID" value="GAA4623150.1"/>
    <property type="molecule type" value="Genomic_DNA"/>
</dbReference>
<proteinExistence type="predicted"/>
<keyword evidence="3" id="KW-0378">Hydrolase</keyword>
<evidence type="ECO:0000313" key="3">
    <source>
        <dbReference type="EMBL" id="GAA4623150.1"/>
    </source>
</evidence>
<dbReference type="Gene3D" id="3.40.710.10">
    <property type="entry name" value="DD-peptidase/beta-lactamase superfamily"/>
    <property type="match status" value="1"/>
</dbReference>
<keyword evidence="4" id="KW-1185">Reference proteome</keyword>
<dbReference type="Proteomes" id="UP001501442">
    <property type="component" value="Unassembled WGS sequence"/>
</dbReference>
<keyword evidence="1" id="KW-0732">Signal</keyword>
<feature type="domain" description="Beta-lactamase class A catalytic" evidence="2">
    <location>
        <begin position="112"/>
        <end position="253"/>
    </location>
</feature>
<evidence type="ECO:0000259" key="2">
    <source>
        <dbReference type="Pfam" id="PF13354"/>
    </source>
</evidence>
<reference evidence="4" key="1">
    <citation type="journal article" date="2019" name="Int. J. Syst. Evol. Microbiol.">
        <title>The Global Catalogue of Microorganisms (GCM) 10K type strain sequencing project: providing services to taxonomists for standard genome sequencing and annotation.</title>
        <authorList>
            <consortium name="The Broad Institute Genomics Platform"/>
            <consortium name="The Broad Institute Genome Sequencing Center for Infectious Disease"/>
            <person name="Wu L."/>
            <person name="Ma J."/>
        </authorList>
    </citation>
    <scope>NUCLEOTIDE SEQUENCE [LARGE SCALE GENOMIC DNA]</scope>
    <source>
        <strain evidence="4">JCM 17939</strain>
    </source>
</reference>
<dbReference type="PANTHER" id="PTHR35333">
    <property type="entry name" value="BETA-LACTAMASE"/>
    <property type="match status" value="1"/>
</dbReference>